<dbReference type="GO" id="GO:0003723">
    <property type="term" value="F:RNA binding"/>
    <property type="evidence" value="ECO:0007669"/>
    <property type="project" value="InterPro"/>
</dbReference>
<dbReference type="SUPFAM" id="SSF56235">
    <property type="entry name" value="N-terminal nucleophile aminohydrolases (Ntn hydrolases)"/>
    <property type="match status" value="1"/>
</dbReference>
<dbReference type="InterPro" id="IPR002885">
    <property type="entry name" value="PPR_rpt"/>
</dbReference>
<dbReference type="InterPro" id="IPR011990">
    <property type="entry name" value="TPR-like_helical_dom_sf"/>
</dbReference>
<dbReference type="HOGENOM" id="CLU_316982_0_0_1"/>
<dbReference type="AlphaFoldDB" id="D8QVK4"/>
<evidence type="ECO:0000313" key="2">
    <source>
        <dbReference type="EMBL" id="EFJ36076.1"/>
    </source>
</evidence>
<dbReference type="EMBL" id="GL377567">
    <property type="protein sequence ID" value="EFJ36076.1"/>
    <property type="molecule type" value="Genomic_DNA"/>
</dbReference>
<dbReference type="Proteomes" id="UP000001514">
    <property type="component" value="Unassembled WGS sequence"/>
</dbReference>
<organism evidence="3">
    <name type="scientific">Selaginella moellendorffii</name>
    <name type="common">Spikemoss</name>
    <dbReference type="NCBI Taxonomy" id="88036"/>
    <lineage>
        <taxon>Eukaryota</taxon>
        <taxon>Viridiplantae</taxon>
        <taxon>Streptophyta</taxon>
        <taxon>Embryophyta</taxon>
        <taxon>Tracheophyta</taxon>
        <taxon>Lycopodiopsida</taxon>
        <taxon>Selaginellales</taxon>
        <taxon>Selaginellaceae</taxon>
        <taxon>Selaginella</taxon>
    </lineage>
</organism>
<sequence length="999" mass="112244">MKERRENLDILKPEIIDMVVKKMKHNTYLSLEFFTLAMRISSFRHDVVMVMILGVDGNYFMAITDMPRGNDLYVKTKYDRKLRPSPRPRQQKVPEAGLDRFSMVAVQHQLGRKTYTADEQEGNYVDLIMSHKQYRQELHLHRGKKQWNVRAVRDKFLVYETLPPASDTGDDPLVLCGRDKIAIVQPLSVTVNNQAKNVSWNSLGLQECKEERENYMVPSSKEGQPGLVPGKGALVFHKTVKKGGGSWSSKTVAKLDNRLKTGITHPYQLCVVLKKLNDASLSLKIFTWAKTMQHDLVMIMILHNYLMVITKLPRDDDLYVKTKHGRKLGPPPCPRLSREQEFADHQAGFSVAALHHQLGKKTYTAEEQESNCVDPILSHKEYGRKLHLHSGKEQWNIHAVEDKFLDYETVSDTDDDPPGVCSRTKFVSGQPLSVTVDNRATKVSSSWNSFPVWSLREGTEETGNYMVLSSKVVLPGLLPGKGALVSDALCEILKEGGGSWRSEIVEKLDRLKRGKTHPHQVCVALKKMKHDASLKLFTWAKTIPGSKHDLVNYCTMIMILGDDGNYLMPEALFIDLQELGLCIDTFAVNNMIPCYTRVNRIQEAVDLYRKIPYFSDNCIPGLLVDWCSTGLQGNNKVAVPDSGTLVLNAFYEAMEEGGGSWDFETAENLDRLKRGINMILKKIQHDASLALELFILAKTIPGFQHDLANYSTMIMILGNAGNYLTAKALFTEIQELGLCIDMVAANNIIRCYTSVIQDALDLQIGKLCGTIGIAVAGKHGSFVVFFDSLVTEISSDQIGQLYLEEKDREYRKVTVIRDEPQLQIGIAGSVSDARCIIMVLKIEMSSQAQHGVTMTCEAAANFVFQRCVADEHCTRSSFFIFDNKKLFAVKRDNTRQYQLLQLDAVEQPFLTIGSGGPHAEGQAHGKKATLGQITNLGLDALAEACDNDPHCGGDKYYAYSNVKSHFDELLLKFSKKNFSYQYARRKRPRASSTWPSSDT</sequence>
<name>D8QVK4_SELML</name>
<dbReference type="KEGG" id="smo:SELMODRAFT_404512"/>
<evidence type="ECO:0000256" key="1">
    <source>
        <dbReference type="ARBA" id="ARBA00022737"/>
    </source>
</evidence>
<dbReference type="PANTHER" id="PTHR47594:SF5">
    <property type="entry name" value="PENTACOTRIPEPTIDE-REPEAT REGION OF PRORP DOMAIN-CONTAINING PROTEIN"/>
    <property type="match status" value="1"/>
</dbReference>
<evidence type="ECO:0000313" key="3">
    <source>
        <dbReference type="Proteomes" id="UP000001514"/>
    </source>
</evidence>
<proteinExistence type="predicted"/>
<keyword evidence="1" id="KW-0677">Repeat</keyword>
<dbReference type="Gene3D" id="1.25.40.10">
    <property type="entry name" value="Tetratricopeptide repeat domain"/>
    <property type="match status" value="2"/>
</dbReference>
<dbReference type="Gene3D" id="3.60.20.10">
    <property type="entry name" value="Glutamine Phosphoribosylpyrophosphate, subunit 1, domain 1"/>
    <property type="match status" value="1"/>
</dbReference>
<keyword evidence="3" id="KW-1185">Reference proteome</keyword>
<dbReference type="GO" id="GO:0009658">
    <property type="term" value="P:chloroplast organization"/>
    <property type="evidence" value="ECO:0007669"/>
    <property type="project" value="InterPro"/>
</dbReference>
<protein>
    <submittedName>
        <fullName evidence="2">Uncharacterized protein</fullName>
    </submittedName>
</protein>
<dbReference type="InterPro" id="IPR029055">
    <property type="entry name" value="Ntn_hydrolases_N"/>
</dbReference>
<accession>D8QVK4</accession>
<dbReference type="GO" id="GO:0000373">
    <property type="term" value="P:Group II intron splicing"/>
    <property type="evidence" value="ECO:0007669"/>
    <property type="project" value="InterPro"/>
</dbReference>
<dbReference type="Gramene" id="EFJ36076">
    <property type="protein sequence ID" value="EFJ36076"/>
    <property type="gene ID" value="SELMODRAFT_404512"/>
</dbReference>
<gene>
    <name evidence="2" type="ORF">SELMODRAFT_404512</name>
</gene>
<dbReference type="InterPro" id="IPR044190">
    <property type="entry name" value="THA8-like"/>
</dbReference>
<dbReference type="Pfam" id="PF01535">
    <property type="entry name" value="PPR"/>
    <property type="match status" value="1"/>
</dbReference>
<reference evidence="2 3" key="1">
    <citation type="journal article" date="2011" name="Science">
        <title>The Selaginella genome identifies genetic changes associated with the evolution of vascular plants.</title>
        <authorList>
            <person name="Banks J.A."/>
            <person name="Nishiyama T."/>
            <person name="Hasebe M."/>
            <person name="Bowman J.L."/>
            <person name="Gribskov M."/>
            <person name="dePamphilis C."/>
            <person name="Albert V.A."/>
            <person name="Aono N."/>
            <person name="Aoyama T."/>
            <person name="Ambrose B.A."/>
            <person name="Ashton N.W."/>
            <person name="Axtell M.J."/>
            <person name="Barker E."/>
            <person name="Barker M.S."/>
            <person name="Bennetzen J.L."/>
            <person name="Bonawitz N.D."/>
            <person name="Chapple C."/>
            <person name="Cheng C."/>
            <person name="Correa L.G."/>
            <person name="Dacre M."/>
            <person name="DeBarry J."/>
            <person name="Dreyer I."/>
            <person name="Elias M."/>
            <person name="Engstrom E.M."/>
            <person name="Estelle M."/>
            <person name="Feng L."/>
            <person name="Finet C."/>
            <person name="Floyd S.K."/>
            <person name="Frommer W.B."/>
            <person name="Fujita T."/>
            <person name="Gramzow L."/>
            <person name="Gutensohn M."/>
            <person name="Harholt J."/>
            <person name="Hattori M."/>
            <person name="Heyl A."/>
            <person name="Hirai T."/>
            <person name="Hiwatashi Y."/>
            <person name="Ishikawa M."/>
            <person name="Iwata M."/>
            <person name="Karol K.G."/>
            <person name="Koehler B."/>
            <person name="Kolukisaoglu U."/>
            <person name="Kubo M."/>
            <person name="Kurata T."/>
            <person name="Lalonde S."/>
            <person name="Li K."/>
            <person name="Li Y."/>
            <person name="Litt A."/>
            <person name="Lyons E."/>
            <person name="Manning G."/>
            <person name="Maruyama T."/>
            <person name="Michael T.P."/>
            <person name="Mikami K."/>
            <person name="Miyazaki S."/>
            <person name="Morinaga S."/>
            <person name="Murata T."/>
            <person name="Mueller-Roeber B."/>
            <person name="Nelson D.R."/>
            <person name="Obara M."/>
            <person name="Oguri Y."/>
            <person name="Olmstead R.G."/>
            <person name="Onodera N."/>
            <person name="Petersen B.L."/>
            <person name="Pils B."/>
            <person name="Prigge M."/>
            <person name="Rensing S.A."/>
            <person name="Riano-Pachon D.M."/>
            <person name="Roberts A.W."/>
            <person name="Sato Y."/>
            <person name="Scheller H.V."/>
            <person name="Schulz B."/>
            <person name="Schulz C."/>
            <person name="Shakirov E.V."/>
            <person name="Shibagaki N."/>
            <person name="Shinohara N."/>
            <person name="Shippen D.E."/>
            <person name="Soerensen I."/>
            <person name="Sotooka R."/>
            <person name="Sugimoto N."/>
            <person name="Sugita M."/>
            <person name="Sumikawa N."/>
            <person name="Tanurdzic M."/>
            <person name="Theissen G."/>
            <person name="Ulvskov P."/>
            <person name="Wakazuki S."/>
            <person name="Weng J.K."/>
            <person name="Willats W.W."/>
            <person name="Wipf D."/>
            <person name="Wolf P.G."/>
            <person name="Yang L."/>
            <person name="Zimmer A.D."/>
            <person name="Zhu Q."/>
            <person name="Mitros T."/>
            <person name="Hellsten U."/>
            <person name="Loque D."/>
            <person name="Otillar R."/>
            <person name="Salamov A."/>
            <person name="Schmutz J."/>
            <person name="Shapiro H."/>
            <person name="Lindquist E."/>
            <person name="Lucas S."/>
            <person name="Rokhsar D."/>
            <person name="Grigoriev I.V."/>
        </authorList>
    </citation>
    <scope>NUCLEOTIDE SEQUENCE [LARGE SCALE GENOMIC DNA]</scope>
</reference>
<dbReference type="PANTHER" id="PTHR47594">
    <property type="entry name" value="PPR CONTAINING PLANT-LIKE PROTEIN"/>
    <property type="match status" value="1"/>
</dbReference>
<dbReference type="InParanoid" id="D8QVK4"/>